<accession>A0A2J6PKI5</accession>
<keyword evidence="2" id="KW-1185">Reference proteome</keyword>
<protein>
    <submittedName>
        <fullName evidence="1">Uncharacterized protein</fullName>
    </submittedName>
</protein>
<evidence type="ECO:0000313" key="2">
    <source>
        <dbReference type="Proteomes" id="UP000235672"/>
    </source>
</evidence>
<dbReference type="AlphaFoldDB" id="A0A2J6PKI5"/>
<dbReference type="Proteomes" id="UP000235672">
    <property type="component" value="Unassembled WGS sequence"/>
</dbReference>
<proteinExistence type="predicted"/>
<name>A0A2J6PKI5_9HELO</name>
<evidence type="ECO:0000313" key="1">
    <source>
        <dbReference type="EMBL" id="PMD14524.1"/>
    </source>
</evidence>
<dbReference type="STRING" id="1745343.A0A2J6PKI5"/>
<gene>
    <name evidence="1" type="ORF">NA56DRAFT_710829</name>
</gene>
<reference evidence="1 2" key="1">
    <citation type="submission" date="2016-05" db="EMBL/GenBank/DDBJ databases">
        <title>A degradative enzymes factory behind the ericoid mycorrhizal symbiosis.</title>
        <authorList>
            <consortium name="DOE Joint Genome Institute"/>
            <person name="Martino E."/>
            <person name="Morin E."/>
            <person name="Grelet G."/>
            <person name="Kuo A."/>
            <person name="Kohler A."/>
            <person name="Daghino S."/>
            <person name="Barry K."/>
            <person name="Choi C."/>
            <person name="Cichocki N."/>
            <person name="Clum A."/>
            <person name="Copeland A."/>
            <person name="Hainaut M."/>
            <person name="Haridas S."/>
            <person name="Labutti K."/>
            <person name="Lindquist E."/>
            <person name="Lipzen A."/>
            <person name="Khouja H.-R."/>
            <person name="Murat C."/>
            <person name="Ohm R."/>
            <person name="Olson A."/>
            <person name="Spatafora J."/>
            <person name="Veneault-Fourrey C."/>
            <person name="Henrissat B."/>
            <person name="Grigoriev I."/>
            <person name="Martin F."/>
            <person name="Perotto S."/>
        </authorList>
    </citation>
    <scope>NUCLEOTIDE SEQUENCE [LARGE SCALE GENOMIC DNA]</scope>
    <source>
        <strain evidence="1 2">UAMH 7357</strain>
    </source>
</reference>
<organism evidence="1 2">
    <name type="scientific">Hyaloscypha hepaticicola</name>
    <dbReference type="NCBI Taxonomy" id="2082293"/>
    <lineage>
        <taxon>Eukaryota</taxon>
        <taxon>Fungi</taxon>
        <taxon>Dikarya</taxon>
        <taxon>Ascomycota</taxon>
        <taxon>Pezizomycotina</taxon>
        <taxon>Leotiomycetes</taxon>
        <taxon>Helotiales</taxon>
        <taxon>Hyaloscyphaceae</taxon>
        <taxon>Hyaloscypha</taxon>
    </lineage>
</organism>
<sequence>MPALLSSRTFDESRLKNYLMASSHWTISAKRPKCQTIFSMKKEKLLSRWGPKVMCFPAVSADVAHNVDGTQQFSASDQNKRFDRGPRWQRSSCALDSVLLIMLMLDMGRCKADQISESLLREIQIAPKEIAQLPDILRNGLAAFDNLSGEWQYKTRTDGCIKTSRFNGLYGFLEMVVDGYKGGKDRRKQS</sequence>
<dbReference type="EMBL" id="KZ613521">
    <property type="protein sequence ID" value="PMD14524.1"/>
    <property type="molecule type" value="Genomic_DNA"/>
</dbReference>